<dbReference type="EMBL" id="WKRA01000013">
    <property type="protein sequence ID" value="MSD16279.1"/>
    <property type="molecule type" value="Genomic_DNA"/>
</dbReference>
<dbReference type="OrthoDB" id="2039553at2"/>
<evidence type="ECO:0000313" key="5">
    <source>
        <dbReference type="Proteomes" id="UP000431304"/>
    </source>
</evidence>
<feature type="signal peptide" evidence="1">
    <location>
        <begin position="1"/>
        <end position="21"/>
    </location>
</feature>
<protein>
    <recommendedName>
        <fullName evidence="6">DUF4340 domain-containing protein</fullName>
    </recommendedName>
</protein>
<evidence type="ECO:0000256" key="1">
    <source>
        <dbReference type="SAM" id="SignalP"/>
    </source>
</evidence>
<evidence type="ECO:0008006" key="6">
    <source>
        <dbReference type="Google" id="ProtNLM"/>
    </source>
</evidence>
<feature type="chain" id="PRO_5036007616" description="DUF4340 domain-containing protein" evidence="1">
    <location>
        <begin position="22"/>
        <end position="171"/>
    </location>
</feature>
<organism evidence="2 4">
    <name type="scientific">Eubacterium ramulus</name>
    <dbReference type="NCBI Taxonomy" id="39490"/>
    <lineage>
        <taxon>Bacteria</taxon>
        <taxon>Bacillati</taxon>
        <taxon>Bacillota</taxon>
        <taxon>Clostridia</taxon>
        <taxon>Eubacteriales</taxon>
        <taxon>Eubacteriaceae</taxon>
        <taxon>Eubacterium</taxon>
    </lineage>
</organism>
<dbReference type="RefSeq" id="WP_021740475.1">
    <property type="nucleotide sequence ID" value="NZ_CABKSU010000114.1"/>
</dbReference>
<reference evidence="3 5" key="2">
    <citation type="journal article" date="2019" name="Nat. Med.">
        <title>A library of human gut bacterial isolates paired with longitudinal multiomics data enables mechanistic microbiome research.</title>
        <authorList>
            <person name="Poyet M."/>
            <person name="Groussin M."/>
            <person name="Gibbons S.M."/>
            <person name="Avila-Pacheco J."/>
            <person name="Jiang X."/>
            <person name="Kearney S.M."/>
            <person name="Perrotta A.R."/>
            <person name="Berdy B."/>
            <person name="Zhao S."/>
            <person name="Lieberman T.D."/>
            <person name="Swanson P.K."/>
            <person name="Smith M."/>
            <person name="Roesemann S."/>
            <person name="Alexander J.E."/>
            <person name="Rich S.A."/>
            <person name="Livny J."/>
            <person name="Vlamakis H."/>
            <person name="Clish C."/>
            <person name="Bullock K."/>
            <person name="Deik A."/>
            <person name="Scott J."/>
            <person name="Pierce K.A."/>
            <person name="Xavier R.J."/>
            <person name="Alm E.J."/>
        </authorList>
    </citation>
    <scope>NUCLEOTIDE SEQUENCE [LARGE SCALE GENOMIC DNA]</scope>
    <source>
        <strain evidence="3 5">BIOML-A3</strain>
    </source>
</reference>
<dbReference type="GeneID" id="42787795"/>
<evidence type="ECO:0000313" key="3">
    <source>
        <dbReference type="EMBL" id="MSD16279.1"/>
    </source>
</evidence>
<dbReference type="Proteomes" id="UP000431304">
    <property type="component" value="Unassembled WGS sequence"/>
</dbReference>
<dbReference type="STRING" id="39490.ERS852448_01711"/>
<proteinExistence type="predicted"/>
<accession>A0A173TV96</accession>
<evidence type="ECO:0000313" key="4">
    <source>
        <dbReference type="Proteomes" id="UP000095492"/>
    </source>
</evidence>
<sequence length="171" mass="19217">MRAFILVILSLLLGISGSRQLANQFSTANMSQTLQVALAQGVMIENIDTHGGFHGDGQSLTVWKFDDNSILEQILTDPDWKELPMTDNLEALLYGVVYDTGLSITEIGPCVDFSEEQLPQIQNGYYYFVDRQAESEMQHSDAQIMERASLNFSIALYDVDTDTLYYIEVDT</sequence>
<dbReference type="EMBL" id="CYYA01000010">
    <property type="protein sequence ID" value="CUN06601.1"/>
    <property type="molecule type" value="Genomic_DNA"/>
</dbReference>
<reference evidence="2 4" key="1">
    <citation type="submission" date="2015-09" db="EMBL/GenBank/DDBJ databases">
        <authorList>
            <consortium name="Pathogen Informatics"/>
        </authorList>
    </citation>
    <scope>NUCLEOTIDE SEQUENCE [LARGE SCALE GENOMIC DNA]</scope>
    <source>
        <strain evidence="2 4">2789STDY5608891</strain>
    </source>
</reference>
<dbReference type="Proteomes" id="UP000095492">
    <property type="component" value="Unassembled WGS sequence"/>
</dbReference>
<evidence type="ECO:0000313" key="2">
    <source>
        <dbReference type="EMBL" id="CUN06601.1"/>
    </source>
</evidence>
<gene>
    <name evidence="2" type="ORF">ERS852448_01711</name>
    <name evidence="3" type="ORF">GKE72_09425</name>
</gene>
<name>A0A173TV96_EUBRA</name>
<dbReference type="AlphaFoldDB" id="A0A173TV96"/>
<keyword evidence="1" id="KW-0732">Signal</keyword>